<proteinExistence type="predicted"/>
<dbReference type="InterPro" id="IPR006076">
    <property type="entry name" value="FAD-dep_OxRdtase"/>
</dbReference>
<dbReference type="EMBL" id="SDLP01000001">
    <property type="protein sequence ID" value="TDL11522.1"/>
    <property type="molecule type" value="Genomic_DNA"/>
</dbReference>
<dbReference type="SUPFAM" id="SSF51905">
    <property type="entry name" value="FAD/NAD(P)-binding domain"/>
    <property type="match status" value="1"/>
</dbReference>
<name>A0A4R5XAB6_9MYCO</name>
<feature type="domain" description="FAD dependent oxidoreductase" evidence="2">
    <location>
        <begin position="63"/>
        <end position="424"/>
    </location>
</feature>
<evidence type="ECO:0000313" key="3">
    <source>
        <dbReference type="EMBL" id="TDL11522.1"/>
    </source>
</evidence>
<sequence>MSWGGSPDPSRSRFGRPRSSGSACAPRSGRSCENLSVLNGYISHWYDGLPTPRSFLPGSRDADVCIVGAGYTGLWTAYYLKKADPSLRIVVLEARFAGFGASGRNGGWLSGLVPGDRERMARQYGRDGVVAWQRALNEAVDEVIDIAAKEGIDAGIVKGGTLEIARNRAQAARLAAAAAAERRWQVDGIEELSRDEARQRIQLSDVVAAYHNPHCARIQPAQLVRGLADTVAALGVDIYERSPVVEIAPGRAVTPRGTVTAPIVLRATEGFTAGLPGLKRRWLPMNSSMIATDPIPAHVWDAIGWQGSETLGDTAHGFFYAQRTVDDRIAIGGRSVPYRFGSRTDRDGRVPERTITALTAALRTVLPQVSDIGIAHGWCGVLAVPRDWEATVDFDRASGLGWAGGYVGHGVTATNLAGRTLVDLVLGRATPLTELPWVGHRSAQWEPEPLRWLGVRGMYLAYKAADWHEARGRTTTSPIAVVADKIAGRPH</sequence>
<dbReference type="PANTHER" id="PTHR13847">
    <property type="entry name" value="SARCOSINE DEHYDROGENASE-RELATED"/>
    <property type="match status" value="1"/>
</dbReference>
<reference evidence="3 4" key="1">
    <citation type="submission" date="2019-01" db="EMBL/GenBank/DDBJ databases">
        <title>High-quality-draft genome sequences of five non-tuberculosis mycobacteriaceae isolated from a nosocomial environment.</title>
        <authorList>
            <person name="Tiago I."/>
            <person name="Alarico S."/>
            <person name="Pereira S.G."/>
            <person name="Coelho C."/>
            <person name="Maranha A."/>
            <person name="Empadinhas N."/>
        </authorList>
    </citation>
    <scope>NUCLEOTIDE SEQUENCE [LARGE SCALE GENOMIC DNA]</scope>
    <source>
        <strain evidence="3 4">22DIII</strain>
    </source>
</reference>
<evidence type="ECO:0000256" key="1">
    <source>
        <dbReference type="SAM" id="MobiDB-lite"/>
    </source>
</evidence>
<evidence type="ECO:0000259" key="2">
    <source>
        <dbReference type="Pfam" id="PF01266"/>
    </source>
</evidence>
<dbReference type="GO" id="GO:0005737">
    <property type="term" value="C:cytoplasm"/>
    <property type="evidence" value="ECO:0007669"/>
    <property type="project" value="TreeGrafter"/>
</dbReference>
<dbReference type="AlphaFoldDB" id="A0A4R5XAB6"/>
<accession>A0A4R5XAB6</accession>
<comment type="caution">
    <text evidence="3">The sequence shown here is derived from an EMBL/GenBank/DDBJ whole genome shotgun (WGS) entry which is preliminary data.</text>
</comment>
<dbReference type="InterPro" id="IPR036188">
    <property type="entry name" value="FAD/NAD-bd_sf"/>
</dbReference>
<dbReference type="Gene3D" id="3.30.9.10">
    <property type="entry name" value="D-Amino Acid Oxidase, subunit A, domain 2"/>
    <property type="match status" value="1"/>
</dbReference>
<dbReference type="Gene3D" id="3.50.50.60">
    <property type="entry name" value="FAD/NAD(P)-binding domain"/>
    <property type="match status" value="1"/>
</dbReference>
<organism evidence="3 4">
    <name type="scientific">Mycolicibacterium obuense</name>
    <dbReference type="NCBI Taxonomy" id="1807"/>
    <lineage>
        <taxon>Bacteria</taxon>
        <taxon>Bacillati</taxon>
        <taxon>Actinomycetota</taxon>
        <taxon>Actinomycetes</taxon>
        <taxon>Mycobacteriales</taxon>
        <taxon>Mycobacteriaceae</taxon>
        <taxon>Mycolicibacterium</taxon>
    </lineage>
</organism>
<gene>
    <name evidence="3" type="ORF">EUA04_00415</name>
</gene>
<dbReference type="Pfam" id="PF01266">
    <property type="entry name" value="DAO"/>
    <property type="match status" value="1"/>
</dbReference>
<dbReference type="Proteomes" id="UP000294952">
    <property type="component" value="Unassembled WGS sequence"/>
</dbReference>
<evidence type="ECO:0000313" key="4">
    <source>
        <dbReference type="Proteomes" id="UP000294952"/>
    </source>
</evidence>
<dbReference type="PANTHER" id="PTHR13847:SF285">
    <property type="entry name" value="FAD DEPENDENT OXIDOREDUCTASE DOMAIN-CONTAINING PROTEIN"/>
    <property type="match status" value="1"/>
</dbReference>
<feature type="region of interest" description="Disordered" evidence="1">
    <location>
        <begin position="1"/>
        <end position="29"/>
    </location>
</feature>
<protein>
    <submittedName>
        <fullName evidence="3">FAD-dependent oxidoreductase</fullName>
    </submittedName>
</protein>